<dbReference type="PANTHER" id="PTHR43351">
    <property type="entry name" value="L(+)-TARTRATE DEHYDRATASE SUBUNIT BETA"/>
    <property type="match status" value="1"/>
</dbReference>
<comment type="caution">
    <text evidence="4">The sequence shown here is derived from an EMBL/GenBank/DDBJ whole genome shotgun (WGS) entry which is preliminary data.</text>
</comment>
<dbReference type="Gene3D" id="3.20.130.10">
    <property type="entry name" value="Fe-S hydro-lyase, tartrate dehydratase beta-type, catalytic domain"/>
    <property type="match status" value="1"/>
</dbReference>
<name>X1KHS0_9ZZZZ</name>
<dbReference type="InterPro" id="IPR004647">
    <property type="entry name" value="Fe-S_hydro-lyase_TtdB-typ_cat"/>
</dbReference>
<dbReference type="Pfam" id="PF05683">
    <property type="entry name" value="Fumerase_C"/>
    <property type="match status" value="1"/>
</dbReference>
<organism evidence="4">
    <name type="scientific">marine sediment metagenome</name>
    <dbReference type="NCBI Taxonomy" id="412755"/>
    <lineage>
        <taxon>unclassified sequences</taxon>
        <taxon>metagenomes</taxon>
        <taxon>ecological metagenomes</taxon>
    </lineage>
</organism>
<comment type="similarity">
    <text evidence="1">Belongs to the class-I fumarase family.</text>
</comment>
<dbReference type="PANTHER" id="PTHR43351:SF2">
    <property type="entry name" value="L(+)-TARTRATE DEHYDRATASE SUBUNIT BETA-RELATED"/>
    <property type="match status" value="1"/>
</dbReference>
<dbReference type="GO" id="GO:0016836">
    <property type="term" value="F:hydro-lyase activity"/>
    <property type="evidence" value="ECO:0007669"/>
    <property type="project" value="InterPro"/>
</dbReference>
<keyword evidence="2" id="KW-0456">Lyase</keyword>
<dbReference type="EMBL" id="BARV01005986">
    <property type="protein sequence ID" value="GAI06233.1"/>
    <property type="molecule type" value="Genomic_DNA"/>
</dbReference>
<proteinExistence type="inferred from homology"/>
<gene>
    <name evidence="4" type="ORF">S06H3_12210</name>
</gene>
<evidence type="ECO:0000259" key="3">
    <source>
        <dbReference type="Pfam" id="PF05683"/>
    </source>
</evidence>
<feature type="domain" description="Fe-S hydro-lyase tartrate dehydratase beta-type catalytic" evidence="3">
    <location>
        <begin position="8"/>
        <end position="94"/>
    </location>
</feature>
<reference evidence="4" key="1">
    <citation type="journal article" date="2014" name="Front. Microbiol.">
        <title>High frequency of phylogenetically diverse reductive dehalogenase-homologous genes in deep subseafloor sedimentary metagenomes.</title>
        <authorList>
            <person name="Kawai M."/>
            <person name="Futagami T."/>
            <person name="Toyoda A."/>
            <person name="Takaki Y."/>
            <person name="Nishi S."/>
            <person name="Hori S."/>
            <person name="Arai W."/>
            <person name="Tsubouchi T."/>
            <person name="Morono Y."/>
            <person name="Uchiyama I."/>
            <person name="Ito T."/>
            <person name="Fujiyama A."/>
            <person name="Inagaki F."/>
            <person name="Takami H."/>
        </authorList>
    </citation>
    <scope>NUCLEOTIDE SEQUENCE</scope>
    <source>
        <strain evidence="4">Expedition CK06-06</strain>
    </source>
</reference>
<feature type="non-terminal residue" evidence="4">
    <location>
        <position position="99"/>
    </location>
</feature>
<protein>
    <recommendedName>
        <fullName evidence="3">Fe-S hydro-lyase tartrate dehydratase beta-type catalytic domain-containing protein</fullName>
    </recommendedName>
</protein>
<dbReference type="AlphaFoldDB" id="X1KHS0"/>
<accession>X1KHS0</accession>
<evidence type="ECO:0000256" key="1">
    <source>
        <dbReference type="ARBA" id="ARBA00008876"/>
    </source>
</evidence>
<evidence type="ECO:0000313" key="4">
    <source>
        <dbReference type="EMBL" id="GAI06233.1"/>
    </source>
</evidence>
<sequence>MAEYRITTPVSDELIEKLRTGDRVYITGSLYTGRDSAHKKLIDLVKEGKELPIDVKGQFIYYVGPTPARPGNPIGSAGPTTSYRMDSYAPTLHKLGLKG</sequence>
<dbReference type="InterPro" id="IPR036660">
    <property type="entry name" value="Fe-S_hydroAse_TtdB_cat_sf"/>
</dbReference>
<evidence type="ECO:0000256" key="2">
    <source>
        <dbReference type="ARBA" id="ARBA00023239"/>
    </source>
</evidence>
<dbReference type="SUPFAM" id="SSF117457">
    <property type="entry name" value="FumA C-terminal domain-like"/>
    <property type="match status" value="1"/>
</dbReference>